<dbReference type="SUPFAM" id="SSF81383">
    <property type="entry name" value="F-box domain"/>
    <property type="match status" value="1"/>
</dbReference>
<evidence type="ECO:0000313" key="3">
    <source>
        <dbReference type="RefSeq" id="XP_010501564.1"/>
    </source>
</evidence>
<dbReference type="PROSITE" id="PS50181">
    <property type="entry name" value="FBOX"/>
    <property type="match status" value="1"/>
</dbReference>
<dbReference type="Pfam" id="PF12937">
    <property type="entry name" value="F-box-like"/>
    <property type="match status" value="1"/>
</dbReference>
<reference evidence="2" key="1">
    <citation type="journal article" date="2014" name="Nat. Commun.">
        <title>The emerging biofuel crop Camelina sativa retains a highly undifferentiated hexaploid genome structure.</title>
        <authorList>
            <person name="Kagale S."/>
            <person name="Koh C."/>
            <person name="Nixon J."/>
            <person name="Bollina V."/>
            <person name="Clarke W.E."/>
            <person name="Tuteja R."/>
            <person name="Spillane C."/>
            <person name="Robinson S.J."/>
            <person name="Links M.G."/>
            <person name="Clarke C."/>
            <person name="Higgins E.E."/>
            <person name="Huebert T."/>
            <person name="Sharpe A.G."/>
            <person name="Parkin I.A."/>
        </authorList>
    </citation>
    <scope>NUCLEOTIDE SEQUENCE [LARGE SCALE GENOMIC DNA]</scope>
    <source>
        <strain evidence="2">cv. DH55</strain>
    </source>
</reference>
<dbReference type="SMART" id="SM00256">
    <property type="entry name" value="FBOX"/>
    <property type="match status" value="1"/>
</dbReference>
<evidence type="ECO:0000259" key="1">
    <source>
        <dbReference type="PROSITE" id="PS50181"/>
    </source>
</evidence>
<proteinExistence type="predicted"/>
<dbReference type="RefSeq" id="XP_010501564.1">
    <property type="nucleotide sequence ID" value="XM_010503262.1"/>
</dbReference>
<dbReference type="PANTHER" id="PTHR47602">
    <property type="entry name" value="F-BOX PROTEIN SKIP22"/>
    <property type="match status" value="1"/>
</dbReference>
<dbReference type="InterPro" id="IPR036047">
    <property type="entry name" value="F-box-like_dom_sf"/>
</dbReference>
<dbReference type="Gene3D" id="3.40.1000.30">
    <property type="match status" value="1"/>
</dbReference>
<dbReference type="InterPro" id="IPR001810">
    <property type="entry name" value="F-box_dom"/>
</dbReference>
<gene>
    <name evidence="3" type="primary">LOC104778839</name>
</gene>
<dbReference type="GeneID" id="104778839"/>
<reference evidence="3" key="2">
    <citation type="submission" date="2025-08" db="UniProtKB">
        <authorList>
            <consortium name="RefSeq"/>
        </authorList>
    </citation>
    <scope>IDENTIFICATION</scope>
    <source>
        <tissue evidence="3">Leaf</tissue>
    </source>
</reference>
<sequence>MELVSLLKTRETLNLELADTATLNNLRRHINPTAPFSVHLSLNRKEELLARSPEYTLRSLGVTSGDRIYYTIDQSAFIASLHVGESSNWNLGDEKTQDQVKGSEPMDVEMAPAPVSKRLSTVPSFLRKTLLEKSGNDSRLTFLVLSVHAVMLESGFLLLDHDSDDKFSVSKKLLSVSLRYSLSELISRKDNNSLESVTLQYYNIGPKVVVYGTISGSRERVRMTYLDKRSFVRMTYVDKCRFAHVINLVLDTLKFEKESSSIDYRDVLVFWRMVKDDLVIPLLTDLCDKVGLEPPPCLMQLPTKLKRKILELLPGVSIGKMACVCTEMRYLASDDDLWKQKCLEEAKDFFWALADEVGWKCRFADFWGRRKGLIILVRGRIPQKKSNPRIENPFNPLGIHLGRRPGA</sequence>
<organism evidence="2 3">
    <name type="scientific">Camelina sativa</name>
    <name type="common">False flax</name>
    <name type="synonym">Myagrum sativum</name>
    <dbReference type="NCBI Taxonomy" id="90675"/>
    <lineage>
        <taxon>Eukaryota</taxon>
        <taxon>Viridiplantae</taxon>
        <taxon>Streptophyta</taxon>
        <taxon>Embryophyta</taxon>
        <taxon>Tracheophyta</taxon>
        <taxon>Spermatophyta</taxon>
        <taxon>Magnoliopsida</taxon>
        <taxon>eudicotyledons</taxon>
        <taxon>Gunneridae</taxon>
        <taxon>Pentapetalae</taxon>
        <taxon>rosids</taxon>
        <taxon>malvids</taxon>
        <taxon>Brassicales</taxon>
        <taxon>Brassicaceae</taxon>
        <taxon>Camelineae</taxon>
        <taxon>Camelina</taxon>
    </lineage>
</organism>
<dbReference type="Gene3D" id="1.20.1280.50">
    <property type="match status" value="1"/>
</dbReference>
<dbReference type="CDD" id="cd22165">
    <property type="entry name" value="F-box_AtSKIP22-like"/>
    <property type="match status" value="1"/>
</dbReference>
<keyword evidence="2" id="KW-1185">Reference proteome</keyword>
<dbReference type="PANTHER" id="PTHR47602:SF2">
    <property type="entry name" value="F-BOX PROTEIN SKIP22"/>
    <property type="match status" value="1"/>
</dbReference>
<evidence type="ECO:0000313" key="2">
    <source>
        <dbReference type="Proteomes" id="UP000694864"/>
    </source>
</evidence>
<dbReference type="Proteomes" id="UP000694864">
    <property type="component" value="Chromosome 3"/>
</dbReference>
<name>A0ABM0YIT7_CAMSA</name>
<accession>A0ABM0YIT7</accession>
<protein>
    <submittedName>
        <fullName evidence="3">F-box protein At1g23770</fullName>
    </submittedName>
</protein>
<feature type="domain" description="F-box" evidence="1">
    <location>
        <begin position="295"/>
        <end position="341"/>
    </location>
</feature>